<proteinExistence type="predicted"/>
<dbReference type="PANTHER" id="PTHR42739">
    <property type="entry name" value="MALATE SYNTHASE G"/>
    <property type="match status" value="1"/>
</dbReference>
<dbReference type="RefSeq" id="WP_377123766.1">
    <property type="nucleotide sequence ID" value="NZ_JBHRSD010000015.1"/>
</dbReference>
<evidence type="ECO:0000313" key="3">
    <source>
        <dbReference type="Proteomes" id="UP001595453"/>
    </source>
</evidence>
<dbReference type="NCBIfam" id="NF006511">
    <property type="entry name" value="PRK08951.1"/>
    <property type="match status" value="1"/>
</dbReference>
<dbReference type="Gene3D" id="2.170.170.11">
    <property type="entry name" value="Malate synthase G - maily-beta sub-domain"/>
    <property type="match status" value="1"/>
</dbReference>
<protein>
    <submittedName>
        <fullName evidence="2">Malate synthase</fullName>
    </submittedName>
</protein>
<dbReference type="SUPFAM" id="SSF51645">
    <property type="entry name" value="Malate synthase G"/>
    <property type="match status" value="1"/>
</dbReference>
<feature type="domain" description="Malate synthase G alpha-beta insertion" evidence="1">
    <location>
        <begin position="27"/>
        <end position="90"/>
    </location>
</feature>
<organism evidence="2 3">
    <name type="scientific">Pseudoalteromonas fenneropenaei</name>
    <dbReference type="NCBI Taxonomy" id="1737459"/>
    <lineage>
        <taxon>Bacteria</taxon>
        <taxon>Pseudomonadati</taxon>
        <taxon>Pseudomonadota</taxon>
        <taxon>Gammaproteobacteria</taxon>
        <taxon>Alteromonadales</taxon>
        <taxon>Pseudoalteromonadaceae</taxon>
        <taxon>Pseudoalteromonas</taxon>
    </lineage>
</organism>
<dbReference type="InterPro" id="IPR006253">
    <property type="entry name" value="Malate_synthG"/>
</dbReference>
<dbReference type="PANTHER" id="PTHR42739:SF1">
    <property type="entry name" value="MALATE SYNTHASE G"/>
    <property type="match status" value="1"/>
</dbReference>
<dbReference type="InterPro" id="IPR048357">
    <property type="entry name" value="MSG_insertion"/>
</dbReference>
<gene>
    <name evidence="2" type="ORF">ACFOEE_10030</name>
</gene>
<comment type="caution">
    <text evidence="2">The sequence shown here is derived from an EMBL/GenBank/DDBJ whole genome shotgun (WGS) entry which is preliminary data.</text>
</comment>
<dbReference type="Pfam" id="PF20658">
    <property type="entry name" value="MSG_insertion"/>
    <property type="match status" value="1"/>
</dbReference>
<evidence type="ECO:0000313" key="2">
    <source>
        <dbReference type="EMBL" id="MFC3032857.1"/>
    </source>
</evidence>
<name>A0ABV7CJX2_9GAMM</name>
<dbReference type="InterPro" id="IPR011076">
    <property type="entry name" value="Malate_synth_sf"/>
</dbReference>
<dbReference type="EMBL" id="JBHRSD010000015">
    <property type="protein sequence ID" value="MFC3032857.1"/>
    <property type="molecule type" value="Genomic_DNA"/>
</dbReference>
<keyword evidence="3" id="KW-1185">Reference proteome</keyword>
<sequence length="165" mass="18418">MMTTPAHTQTQTITTPQIPPCAQLQLAKQYLDEHCPLEFGSHQQVTHYVVYYRHLLAFFADGQHCGLANSSQFVALCGHKETPETLLLKKADGLHIELSINRKGQFGETDLAHLDDVQVETPLSSVNGETKQRIWLSFISGAQTLQPRCNDCKCFTAKDGSDYVL</sequence>
<accession>A0ABV7CJX2</accession>
<reference evidence="3" key="1">
    <citation type="journal article" date="2019" name="Int. J. Syst. Evol. Microbiol.">
        <title>The Global Catalogue of Microorganisms (GCM) 10K type strain sequencing project: providing services to taxonomists for standard genome sequencing and annotation.</title>
        <authorList>
            <consortium name="The Broad Institute Genomics Platform"/>
            <consortium name="The Broad Institute Genome Sequencing Center for Infectious Disease"/>
            <person name="Wu L."/>
            <person name="Ma J."/>
        </authorList>
    </citation>
    <scope>NUCLEOTIDE SEQUENCE [LARGE SCALE GENOMIC DNA]</scope>
    <source>
        <strain evidence="3">KCTC 42730</strain>
    </source>
</reference>
<evidence type="ECO:0000259" key="1">
    <source>
        <dbReference type="Pfam" id="PF20658"/>
    </source>
</evidence>
<dbReference type="Proteomes" id="UP001595453">
    <property type="component" value="Unassembled WGS sequence"/>
</dbReference>